<sequence>MHMTIWGNGLGTWAVAIFAGVISFFLFCYAVKLADRYLSILLERKPGTAAGLILDLVRQINVYFIFLLALLIGSSFLNLPARLSKIISVLVILFLLFQIGLWGDKVISYWLNIKIKKKVTEDPSTATMLSAFGFMGKLLFWGIIVLIGLENMGIDVTALVAGLGIGGIAVALAAQNILSDLFASWSIVLDKPFLVGDFIVIDDLSGNVEHIGLKTTRIRSLTGEQVVISNSDLLKCRIRNYKRMYERRVVFTFGVTYETPIEKLKEIPNIIKDVITSMENTRFDRAHFVSYGSFALNFEVVYYVLSADYNLYMDIQQKINLMLLEEFKKIGVAFAYPVQTIYVAGKEPVSVSVEGLERLQPKRG</sequence>
<organism evidence="11 12">
    <name type="scientific">Acetomicrobium flavidum</name>
    <dbReference type="NCBI Taxonomy" id="49896"/>
    <lineage>
        <taxon>Bacteria</taxon>
        <taxon>Thermotogati</taxon>
        <taxon>Synergistota</taxon>
        <taxon>Synergistia</taxon>
        <taxon>Synergistales</taxon>
        <taxon>Acetomicrobiaceae</taxon>
        <taxon>Acetomicrobium</taxon>
    </lineage>
</organism>
<dbReference type="EMBL" id="FSQZ01000001">
    <property type="protein sequence ID" value="SIN64199.1"/>
    <property type="molecule type" value="Genomic_DNA"/>
</dbReference>
<dbReference type="Pfam" id="PF21082">
    <property type="entry name" value="MS_channel_3rd"/>
    <property type="match status" value="1"/>
</dbReference>
<comment type="subcellular location">
    <subcellularLocation>
        <location evidence="1">Cell membrane</location>
        <topology evidence="1">Multi-pass membrane protein</topology>
    </subcellularLocation>
</comment>
<reference evidence="11 12" key="1">
    <citation type="submission" date="2016-11" db="EMBL/GenBank/DDBJ databases">
        <authorList>
            <person name="Varghese N."/>
            <person name="Submissions S."/>
        </authorList>
    </citation>
    <scope>NUCLEOTIDE SEQUENCE [LARGE SCALE GENOMIC DNA]</scope>
    <source>
        <strain evidence="11 12">DSM 20664</strain>
    </source>
</reference>
<dbReference type="Pfam" id="PF21088">
    <property type="entry name" value="MS_channel_1st"/>
    <property type="match status" value="1"/>
</dbReference>
<dbReference type="InterPro" id="IPR049142">
    <property type="entry name" value="MS_channel_1st"/>
</dbReference>
<dbReference type="Pfam" id="PF00924">
    <property type="entry name" value="MS_channel_2nd"/>
    <property type="match status" value="1"/>
</dbReference>
<dbReference type="SUPFAM" id="SSF50182">
    <property type="entry name" value="Sm-like ribonucleoproteins"/>
    <property type="match status" value="1"/>
</dbReference>
<evidence type="ECO:0000313" key="12">
    <source>
        <dbReference type="Proteomes" id="UP000185093"/>
    </source>
</evidence>
<feature type="domain" description="Mechanosensitive ion channel MscS C-terminal" evidence="9">
    <location>
        <begin position="249"/>
        <end position="333"/>
    </location>
</feature>
<evidence type="ECO:0000259" key="8">
    <source>
        <dbReference type="Pfam" id="PF00924"/>
    </source>
</evidence>
<dbReference type="Gene3D" id="2.30.30.60">
    <property type="match status" value="1"/>
</dbReference>
<keyword evidence="6 7" id="KW-0472">Membrane</keyword>
<dbReference type="InterPro" id="IPR023408">
    <property type="entry name" value="MscS_beta-dom_sf"/>
</dbReference>
<accession>A0ABY1JBT5</accession>
<dbReference type="PANTHER" id="PTHR30566:SF25">
    <property type="entry name" value="INNER MEMBRANE PROTEIN"/>
    <property type="match status" value="1"/>
</dbReference>
<dbReference type="InterPro" id="IPR011014">
    <property type="entry name" value="MscS_channel_TM-2"/>
</dbReference>
<comment type="caution">
    <text evidence="11">The sequence shown here is derived from an EMBL/GenBank/DDBJ whole genome shotgun (WGS) entry which is preliminary data.</text>
</comment>
<feature type="domain" description="Mechanosensitive ion channel MscS" evidence="8">
    <location>
        <begin position="176"/>
        <end position="243"/>
    </location>
</feature>
<keyword evidence="4 7" id="KW-0812">Transmembrane</keyword>
<dbReference type="InterPro" id="IPR006685">
    <property type="entry name" value="MscS_channel_2nd"/>
</dbReference>
<dbReference type="InterPro" id="IPR010920">
    <property type="entry name" value="LSM_dom_sf"/>
</dbReference>
<evidence type="ECO:0000259" key="10">
    <source>
        <dbReference type="Pfam" id="PF21088"/>
    </source>
</evidence>
<dbReference type="SUPFAM" id="SSF82689">
    <property type="entry name" value="Mechanosensitive channel protein MscS (YggB), C-terminal domain"/>
    <property type="match status" value="1"/>
</dbReference>
<feature type="transmembrane region" description="Helical" evidence="7">
    <location>
        <begin position="52"/>
        <end position="77"/>
    </location>
</feature>
<feature type="transmembrane region" description="Helical" evidence="7">
    <location>
        <begin position="12"/>
        <end position="31"/>
    </location>
</feature>
<proteinExistence type="inferred from homology"/>
<evidence type="ECO:0000256" key="4">
    <source>
        <dbReference type="ARBA" id="ARBA00022692"/>
    </source>
</evidence>
<dbReference type="PANTHER" id="PTHR30566">
    <property type="entry name" value="YNAI-RELATED MECHANOSENSITIVE ION CHANNEL"/>
    <property type="match status" value="1"/>
</dbReference>
<keyword evidence="5 7" id="KW-1133">Transmembrane helix</keyword>
<gene>
    <name evidence="11" type="ORF">SAMN05444368_0561</name>
</gene>
<feature type="transmembrane region" description="Helical" evidence="7">
    <location>
        <begin position="83"/>
        <end position="103"/>
    </location>
</feature>
<protein>
    <submittedName>
        <fullName evidence="11">Small-conductance mechanosensitive channel</fullName>
    </submittedName>
</protein>
<dbReference type="InterPro" id="IPR011066">
    <property type="entry name" value="MscS_channel_C_sf"/>
</dbReference>
<evidence type="ECO:0000256" key="1">
    <source>
        <dbReference type="ARBA" id="ARBA00004651"/>
    </source>
</evidence>
<dbReference type="Gene3D" id="3.30.70.100">
    <property type="match status" value="1"/>
</dbReference>
<dbReference type="SUPFAM" id="SSF82861">
    <property type="entry name" value="Mechanosensitive channel protein MscS (YggB), transmembrane region"/>
    <property type="match status" value="1"/>
</dbReference>
<evidence type="ECO:0000259" key="9">
    <source>
        <dbReference type="Pfam" id="PF21082"/>
    </source>
</evidence>
<dbReference type="Proteomes" id="UP000185093">
    <property type="component" value="Unassembled WGS sequence"/>
</dbReference>
<evidence type="ECO:0000256" key="7">
    <source>
        <dbReference type="SAM" id="Phobius"/>
    </source>
</evidence>
<keyword evidence="3" id="KW-1003">Cell membrane</keyword>
<evidence type="ECO:0000313" key="11">
    <source>
        <dbReference type="EMBL" id="SIN64199.1"/>
    </source>
</evidence>
<name>A0ABY1JBT5_9BACT</name>
<feature type="transmembrane region" description="Helical" evidence="7">
    <location>
        <begin position="153"/>
        <end position="174"/>
    </location>
</feature>
<evidence type="ECO:0000256" key="5">
    <source>
        <dbReference type="ARBA" id="ARBA00022989"/>
    </source>
</evidence>
<dbReference type="InterPro" id="IPR049278">
    <property type="entry name" value="MS_channel_C"/>
</dbReference>
<evidence type="ECO:0000256" key="6">
    <source>
        <dbReference type="ARBA" id="ARBA00023136"/>
    </source>
</evidence>
<feature type="transmembrane region" description="Helical" evidence="7">
    <location>
        <begin position="124"/>
        <end position="147"/>
    </location>
</feature>
<evidence type="ECO:0000256" key="2">
    <source>
        <dbReference type="ARBA" id="ARBA00008017"/>
    </source>
</evidence>
<dbReference type="RefSeq" id="WP_074199204.1">
    <property type="nucleotide sequence ID" value="NZ_FSQZ01000001.1"/>
</dbReference>
<feature type="domain" description="Mechanosensitive ion channel transmembrane helices 2/3" evidence="10">
    <location>
        <begin position="137"/>
        <end position="175"/>
    </location>
</feature>
<evidence type="ECO:0000256" key="3">
    <source>
        <dbReference type="ARBA" id="ARBA00022475"/>
    </source>
</evidence>
<dbReference type="Gene3D" id="1.10.287.1260">
    <property type="match status" value="1"/>
</dbReference>
<comment type="similarity">
    <text evidence="2">Belongs to the MscS (TC 1.A.23) family.</text>
</comment>
<keyword evidence="12" id="KW-1185">Reference proteome</keyword>